<evidence type="ECO:0000313" key="9">
    <source>
        <dbReference type="Proteomes" id="UP000030762"/>
    </source>
</evidence>
<evidence type="ECO:0000256" key="1">
    <source>
        <dbReference type="ARBA" id="ARBA00022598"/>
    </source>
</evidence>
<keyword evidence="2" id="KW-0547">Nucleotide-binding</keyword>
<dbReference type="GO" id="GO:0070740">
    <property type="term" value="F:tubulin-glutamic acid ligase activity"/>
    <property type="evidence" value="ECO:0007669"/>
    <property type="project" value="TreeGrafter"/>
</dbReference>
<dbReference type="RefSeq" id="XP_008614004.1">
    <property type="nucleotide sequence ID" value="XM_008615782.1"/>
</dbReference>
<proteinExistence type="predicted"/>
<dbReference type="AlphaFoldDB" id="T0RJU7"/>
<feature type="chain" id="PRO_5004570824" description="Tubulin--tyrosine ligase-like protein 5" evidence="7">
    <location>
        <begin position="24"/>
        <end position="595"/>
    </location>
</feature>
<dbReference type="GO" id="GO:0005524">
    <property type="term" value="F:ATP binding"/>
    <property type="evidence" value="ECO:0007669"/>
    <property type="project" value="UniProtKB-KW"/>
</dbReference>
<keyword evidence="6" id="KW-0472">Membrane</keyword>
<feature type="signal peptide" evidence="7">
    <location>
        <begin position="1"/>
        <end position="23"/>
    </location>
</feature>
<dbReference type="Gene3D" id="2.60.120.260">
    <property type="entry name" value="Galactose-binding domain-like"/>
    <property type="match status" value="1"/>
</dbReference>
<gene>
    <name evidence="8" type="ORF">SDRG_09829</name>
</gene>
<dbReference type="InParanoid" id="T0RJU7"/>
<dbReference type="eggNOG" id="KOG2156">
    <property type="taxonomic scope" value="Eukaryota"/>
</dbReference>
<dbReference type="GO" id="GO:0036064">
    <property type="term" value="C:ciliary basal body"/>
    <property type="evidence" value="ECO:0007669"/>
    <property type="project" value="TreeGrafter"/>
</dbReference>
<dbReference type="EMBL" id="JH767163">
    <property type="protein sequence ID" value="EQC32503.1"/>
    <property type="molecule type" value="Genomic_DNA"/>
</dbReference>
<dbReference type="VEuPathDB" id="FungiDB:SDRG_09829"/>
<dbReference type="PROSITE" id="PS51221">
    <property type="entry name" value="TTL"/>
    <property type="match status" value="1"/>
</dbReference>
<dbReference type="OrthoDB" id="202825at2759"/>
<keyword evidence="9" id="KW-1185">Reference proteome</keyword>
<dbReference type="PANTHER" id="PTHR12241:SF145">
    <property type="entry name" value="TUBULIN POLYGLUTAMYLASE TTLL5"/>
    <property type="match status" value="1"/>
</dbReference>
<dbReference type="Pfam" id="PF23106">
    <property type="entry name" value="EGF_Teneurin"/>
    <property type="match status" value="1"/>
</dbReference>
<dbReference type="GO" id="GO:0000226">
    <property type="term" value="P:microtubule cytoskeleton organization"/>
    <property type="evidence" value="ECO:0007669"/>
    <property type="project" value="TreeGrafter"/>
</dbReference>
<feature type="transmembrane region" description="Helical" evidence="6">
    <location>
        <begin position="566"/>
        <end position="587"/>
    </location>
</feature>
<keyword evidence="1" id="KW-0436">Ligase</keyword>
<evidence type="ECO:0000256" key="5">
    <source>
        <dbReference type="ARBA" id="ARBA00049274"/>
    </source>
</evidence>
<dbReference type="GO" id="GO:0015631">
    <property type="term" value="F:tubulin binding"/>
    <property type="evidence" value="ECO:0007669"/>
    <property type="project" value="TreeGrafter"/>
</dbReference>
<name>T0RJU7_SAPDV</name>
<dbReference type="Proteomes" id="UP000030762">
    <property type="component" value="Unassembled WGS sequence"/>
</dbReference>
<accession>T0RJU7</accession>
<keyword evidence="3" id="KW-0067">ATP-binding</keyword>
<evidence type="ECO:0000313" key="8">
    <source>
        <dbReference type="EMBL" id="EQC32503.1"/>
    </source>
</evidence>
<evidence type="ECO:0000256" key="2">
    <source>
        <dbReference type="ARBA" id="ARBA00022741"/>
    </source>
</evidence>
<dbReference type="GeneID" id="19950556"/>
<sequence length="595" mass="65214">MAVVRGLLAWLSCCLMLLPGVSARDAQRPNKVALLPDADVDANGPIRRALYLHGISELQLDAPSWTAAADTAMYDLLWSNEAPPSNALGELAPRHRINHLDGAAVLTEKLHRSHAALQRQFGAFDFGFVAPAFRLPQDKPALLQAIRDVLNTPLVAEKATVDAAYNRRWLVHASGHTSLLKGLPQVQSDDVPPDAVVTKYVEPLLISGRKFELRFFVLIASLDPLRVYVYDNALLRFCTQPYPTTLDASADVASYIVDDNDYLPPWELPDLRDYYTELPSSATEGSNHWRVLQAYLRDHNIDVDRFHKETLGAISKLIAGRRQMLLDAATTSGAFELLGFVFHIQDDGQPFLDRVERSPSLVPRPVFATGAETGLLNNVAADVIQLVGVRAPNEPDLQEATLLASPAYCKSKCRDQLATWDMTCWRCPGWFSPPVAAQLLGGATEYSRRGTFQLLFPSVQKTDAKFLQGGRSIHDEAFFAYIASFATAAAGGAVDPTVLCVNREQCSGHGDCINGRCRCDLGFEGFTCYIPRDPNMPAWTEAPVQLQGANLRAAGSTMSTRPSFTLVALGLGVVCFALYQVALKYIVVAQAEKDN</sequence>
<dbReference type="PANTHER" id="PTHR12241">
    <property type="entry name" value="TUBULIN POLYGLUTAMYLASE"/>
    <property type="match status" value="1"/>
</dbReference>
<evidence type="ECO:0000256" key="7">
    <source>
        <dbReference type="SAM" id="SignalP"/>
    </source>
</evidence>
<dbReference type="Pfam" id="PF03133">
    <property type="entry name" value="TTL"/>
    <property type="match status" value="1"/>
</dbReference>
<keyword evidence="7" id="KW-0732">Signal</keyword>
<keyword evidence="6" id="KW-0812">Transmembrane</keyword>
<dbReference type="InterPro" id="IPR004344">
    <property type="entry name" value="TTL/TTLL_fam"/>
</dbReference>
<organism evidence="8 9">
    <name type="scientific">Saprolegnia diclina (strain VS20)</name>
    <dbReference type="NCBI Taxonomy" id="1156394"/>
    <lineage>
        <taxon>Eukaryota</taxon>
        <taxon>Sar</taxon>
        <taxon>Stramenopiles</taxon>
        <taxon>Oomycota</taxon>
        <taxon>Saprolegniomycetes</taxon>
        <taxon>Saprolegniales</taxon>
        <taxon>Saprolegniaceae</taxon>
        <taxon>Saprolegnia</taxon>
    </lineage>
</organism>
<dbReference type="OMA" id="PRHRINH"/>
<protein>
    <recommendedName>
        <fullName evidence="4">Tubulin--tyrosine ligase-like protein 5</fullName>
    </recommendedName>
</protein>
<keyword evidence="6" id="KW-1133">Transmembrane helix</keyword>
<evidence type="ECO:0000256" key="6">
    <source>
        <dbReference type="SAM" id="Phobius"/>
    </source>
</evidence>
<evidence type="ECO:0000256" key="3">
    <source>
        <dbReference type="ARBA" id="ARBA00022840"/>
    </source>
</evidence>
<comment type="catalytic activity">
    <reaction evidence="5">
        <text>L-glutamyl-[protein] + L-glutamate + ATP = gamma-L-glutamyl-L-glutamyl-[protein] + ADP + phosphate + H(+)</text>
        <dbReference type="Rhea" id="RHEA:60144"/>
        <dbReference type="Rhea" id="RHEA-COMP:10208"/>
        <dbReference type="Rhea" id="RHEA-COMP:15517"/>
        <dbReference type="ChEBI" id="CHEBI:15378"/>
        <dbReference type="ChEBI" id="CHEBI:29973"/>
        <dbReference type="ChEBI" id="CHEBI:29985"/>
        <dbReference type="ChEBI" id="CHEBI:30616"/>
        <dbReference type="ChEBI" id="CHEBI:43474"/>
        <dbReference type="ChEBI" id="CHEBI:143622"/>
        <dbReference type="ChEBI" id="CHEBI:456216"/>
    </reaction>
    <physiologicalReaction direction="left-to-right" evidence="5">
        <dbReference type="Rhea" id="RHEA:60145"/>
    </physiologicalReaction>
</comment>
<dbReference type="Gene3D" id="3.30.470.20">
    <property type="entry name" value="ATP-grasp fold, B domain"/>
    <property type="match status" value="1"/>
</dbReference>
<evidence type="ECO:0000256" key="4">
    <source>
        <dbReference type="ARBA" id="ARBA00041448"/>
    </source>
</evidence>
<reference evidence="8 9" key="1">
    <citation type="submission" date="2012-04" db="EMBL/GenBank/DDBJ databases">
        <title>The Genome Sequence of Saprolegnia declina VS20.</title>
        <authorList>
            <consortium name="The Broad Institute Genome Sequencing Platform"/>
            <person name="Russ C."/>
            <person name="Nusbaum C."/>
            <person name="Tyler B."/>
            <person name="van West P."/>
            <person name="Dieguez-Uribeondo J."/>
            <person name="de Bruijn I."/>
            <person name="Tripathy S."/>
            <person name="Jiang R."/>
            <person name="Young S.K."/>
            <person name="Zeng Q."/>
            <person name="Gargeya S."/>
            <person name="Fitzgerald M."/>
            <person name="Haas B."/>
            <person name="Abouelleil A."/>
            <person name="Alvarado L."/>
            <person name="Arachchi H.M."/>
            <person name="Berlin A."/>
            <person name="Chapman S.B."/>
            <person name="Goldberg J."/>
            <person name="Griggs A."/>
            <person name="Gujja S."/>
            <person name="Hansen M."/>
            <person name="Howarth C."/>
            <person name="Imamovic A."/>
            <person name="Larimer J."/>
            <person name="McCowen C."/>
            <person name="Montmayeur A."/>
            <person name="Murphy C."/>
            <person name="Neiman D."/>
            <person name="Pearson M."/>
            <person name="Priest M."/>
            <person name="Roberts A."/>
            <person name="Saif S."/>
            <person name="Shea T."/>
            <person name="Sisk P."/>
            <person name="Sykes S."/>
            <person name="Wortman J."/>
            <person name="Nusbaum C."/>
            <person name="Birren B."/>
        </authorList>
    </citation>
    <scope>NUCLEOTIDE SEQUENCE [LARGE SCALE GENOMIC DNA]</scope>
    <source>
        <strain evidence="8 9">VS20</strain>
    </source>
</reference>